<dbReference type="RefSeq" id="XP_008031042.1">
    <property type="nucleotide sequence ID" value="XM_008032851.1"/>
</dbReference>
<reference evidence="1 2" key="1">
    <citation type="journal article" date="2012" name="PLoS Pathog.">
        <title>Diverse lifestyles and strategies of plant pathogenesis encoded in the genomes of eighteen Dothideomycetes fungi.</title>
        <authorList>
            <person name="Ohm R.A."/>
            <person name="Feau N."/>
            <person name="Henrissat B."/>
            <person name="Schoch C.L."/>
            <person name="Horwitz B.A."/>
            <person name="Barry K.W."/>
            <person name="Condon B.J."/>
            <person name="Copeland A.C."/>
            <person name="Dhillon B."/>
            <person name="Glaser F."/>
            <person name="Hesse C.N."/>
            <person name="Kosti I."/>
            <person name="LaButti K."/>
            <person name="Lindquist E.A."/>
            <person name="Lucas S."/>
            <person name="Salamov A.A."/>
            <person name="Bradshaw R.E."/>
            <person name="Ciuffetti L."/>
            <person name="Hamelin R.C."/>
            <person name="Kema G.H.J."/>
            <person name="Lawrence C."/>
            <person name="Scott J.A."/>
            <person name="Spatafora J.W."/>
            <person name="Turgeon B.G."/>
            <person name="de Wit P.J.G.M."/>
            <person name="Zhong S."/>
            <person name="Goodwin S.B."/>
            <person name="Grigoriev I.V."/>
        </authorList>
    </citation>
    <scope>NUCLEOTIDE SEQUENCE [LARGE SCALE GENOMIC DNA]</scope>
    <source>
        <strain evidence="2">28A</strain>
    </source>
</reference>
<dbReference type="HOGENOM" id="CLU_2777533_0_0_1"/>
<dbReference type="Proteomes" id="UP000016935">
    <property type="component" value="Unassembled WGS sequence"/>
</dbReference>
<organism evidence="1 2">
    <name type="scientific">Exserohilum turcicum (strain 28A)</name>
    <name type="common">Northern leaf blight fungus</name>
    <name type="synonym">Setosphaeria turcica</name>
    <dbReference type="NCBI Taxonomy" id="671987"/>
    <lineage>
        <taxon>Eukaryota</taxon>
        <taxon>Fungi</taxon>
        <taxon>Dikarya</taxon>
        <taxon>Ascomycota</taxon>
        <taxon>Pezizomycotina</taxon>
        <taxon>Dothideomycetes</taxon>
        <taxon>Pleosporomycetidae</taxon>
        <taxon>Pleosporales</taxon>
        <taxon>Pleosporineae</taxon>
        <taxon>Pleosporaceae</taxon>
        <taxon>Exserohilum</taxon>
    </lineage>
</organism>
<proteinExistence type="predicted"/>
<keyword evidence="2" id="KW-1185">Reference proteome</keyword>
<evidence type="ECO:0000313" key="1">
    <source>
        <dbReference type="EMBL" id="EOA81631.1"/>
    </source>
</evidence>
<sequence>MAVADKRACMRGPNSVHHPGKTAACCFGPRPDNAPTRARTRARTAWALYLYRPWCGINGWSRTKAPNTR</sequence>
<dbReference type="EMBL" id="KB908866">
    <property type="protein sequence ID" value="EOA81631.1"/>
    <property type="molecule type" value="Genomic_DNA"/>
</dbReference>
<name>R0I8B6_EXST2</name>
<evidence type="ECO:0000313" key="2">
    <source>
        <dbReference type="Proteomes" id="UP000016935"/>
    </source>
</evidence>
<reference evidence="1 2" key="2">
    <citation type="journal article" date="2013" name="PLoS Genet.">
        <title>Comparative genome structure, secondary metabolite, and effector coding capacity across Cochliobolus pathogens.</title>
        <authorList>
            <person name="Condon B.J."/>
            <person name="Leng Y."/>
            <person name="Wu D."/>
            <person name="Bushley K.E."/>
            <person name="Ohm R.A."/>
            <person name="Otillar R."/>
            <person name="Martin J."/>
            <person name="Schackwitz W."/>
            <person name="Grimwood J."/>
            <person name="MohdZainudin N."/>
            <person name="Xue C."/>
            <person name="Wang R."/>
            <person name="Manning V.A."/>
            <person name="Dhillon B."/>
            <person name="Tu Z.J."/>
            <person name="Steffenson B.J."/>
            <person name="Salamov A."/>
            <person name="Sun H."/>
            <person name="Lowry S."/>
            <person name="LaButti K."/>
            <person name="Han J."/>
            <person name="Copeland A."/>
            <person name="Lindquist E."/>
            <person name="Barry K."/>
            <person name="Schmutz J."/>
            <person name="Baker S.E."/>
            <person name="Ciuffetti L.M."/>
            <person name="Grigoriev I.V."/>
            <person name="Zhong S."/>
            <person name="Turgeon B.G."/>
        </authorList>
    </citation>
    <scope>NUCLEOTIDE SEQUENCE [LARGE SCALE GENOMIC DNA]</scope>
    <source>
        <strain evidence="2">28A</strain>
    </source>
</reference>
<dbReference type="GeneID" id="19399677"/>
<accession>R0I8B6</accession>
<gene>
    <name evidence="1" type="ORF">SETTUDRAFT_166025</name>
</gene>
<protein>
    <submittedName>
        <fullName evidence="1">Uncharacterized protein</fullName>
    </submittedName>
</protein>
<dbReference type="AlphaFoldDB" id="R0I8B6"/>